<feature type="non-terminal residue" evidence="1">
    <location>
        <position position="65"/>
    </location>
</feature>
<evidence type="ECO:0000313" key="2">
    <source>
        <dbReference type="Proteomes" id="UP001328107"/>
    </source>
</evidence>
<keyword evidence="2" id="KW-1185">Reference proteome</keyword>
<name>A0AAN5D3E7_9BILA</name>
<comment type="caution">
    <text evidence="1">The sequence shown here is derived from an EMBL/GenBank/DDBJ whole genome shotgun (WGS) entry which is preliminary data.</text>
</comment>
<dbReference type="AlphaFoldDB" id="A0AAN5D3E7"/>
<protein>
    <submittedName>
        <fullName evidence="1">Uncharacterized protein</fullName>
    </submittedName>
</protein>
<reference evidence="2" key="1">
    <citation type="submission" date="2022-10" db="EMBL/GenBank/DDBJ databases">
        <title>Genome assembly of Pristionchus species.</title>
        <authorList>
            <person name="Yoshida K."/>
            <person name="Sommer R.J."/>
        </authorList>
    </citation>
    <scope>NUCLEOTIDE SEQUENCE [LARGE SCALE GENOMIC DNA]</scope>
    <source>
        <strain evidence="2">RS5460</strain>
    </source>
</reference>
<dbReference type="Proteomes" id="UP001328107">
    <property type="component" value="Unassembled WGS sequence"/>
</dbReference>
<sequence>LKRYAVAFLRSPYVDTSLYDRIVFPLYFSRVEIIPVLMRILGEDKEMEMAEILQSHIGLEVQIDR</sequence>
<gene>
    <name evidence="1" type="ORF">PMAYCL1PPCAC_25856</name>
</gene>
<accession>A0AAN5D3E7</accession>
<proteinExistence type="predicted"/>
<evidence type="ECO:0000313" key="1">
    <source>
        <dbReference type="EMBL" id="GMR55661.1"/>
    </source>
</evidence>
<organism evidence="1 2">
    <name type="scientific">Pristionchus mayeri</name>
    <dbReference type="NCBI Taxonomy" id="1317129"/>
    <lineage>
        <taxon>Eukaryota</taxon>
        <taxon>Metazoa</taxon>
        <taxon>Ecdysozoa</taxon>
        <taxon>Nematoda</taxon>
        <taxon>Chromadorea</taxon>
        <taxon>Rhabditida</taxon>
        <taxon>Rhabditina</taxon>
        <taxon>Diplogasteromorpha</taxon>
        <taxon>Diplogasteroidea</taxon>
        <taxon>Neodiplogasteridae</taxon>
        <taxon>Pristionchus</taxon>
    </lineage>
</organism>
<feature type="non-terminal residue" evidence="1">
    <location>
        <position position="1"/>
    </location>
</feature>
<dbReference type="EMBL" id="BTRK01000005">
    <property type="protein sequence ID" value="GMR55661.1"/>
    <property type="molecule type" value="Genomic_DNA"/>
</dbReference>